<dbReference type="AlphaFoldDB" id="A0A4Z2B6U3"/>
<gene>
    <name evidence="2" type="ORF">fugu_005537</name>
</gene>
<dbReference type="EMBL" id="SWLE01000019">
    <property type="protein sequence ID" value="TNM87316.1"/>
    <property type="molecule type" value="Genomic_DNA"/>
</dbReference>
<feature type="compositionally biased region" description="Polar residues" evidence="1">
    <location>
        <begin position="19"/>
        <end position="29"/>
    </location>
</feature>
<evidence type="ECO:0000313" key="2">
    <source>
        <dbReference type="EMBL" id="TNM87316.1"/>
    </source>
</evidence>
<keyword evidence="3" id="KW-1185">Reference proteome</keyword>
<accession>A0A4Z2B6U3</accession>
<dbReference type="Proteomes" id="UP000516260">
    <property type="component" value="Chromosome 6"/>
</dbReference>
<reference evidence="2 3" key="1">
    <citation type="submission" date="2019-04" db="EMBL/GenBank/DDBJ databases">
        <title>The sequence and de novo assembly of Takifugu bimaculatus genome using PacBio and Hi-C technologies.</title>
        <authorList>
            <person name="Xu P."/>
            <person name="Liu B."/>
            <person name="Zhou Z."/>
        </authorList>
    </citation>
    <scope>NUCLEOTIDE SEQUENCE [LARGE SCALE GENOMIC DNA]</scope>
    <source>
        <strain evidence="2">TB-2018</strain>
        <tissue evidence="2">Muscle</tissue>
    </source>
</reference>
<feature type="non-terminal residue" evidence="2">
    <location>
        <position position="73"/>
    </location>
</feature>
<proteinExistence type="predicted"/>
<sequence length="73" mass="8181">MDSSVSDGAGKHALRRSTRQTLGKQSTLTEGHVASTKPPARFKAPRQRPDMSDIRITANQDYQRKIEAKTMRL</sequence>
<feature type="region of interest" description="Disordered" evidence="1">
    <location>
        <begin position="1"/>
        <end position="51"/>
    </location>
</feature>
<organism evidence="2 3">
    <name type="scientific">Takifugu bimaculatus</name>
    <dbReference type="NCBI Taxonomy" id="433685"/>
    <lineage>
        <taxon>Eukaryota</taxon>
        <taxon>Metazoa</taxon>
        <taxon>Chordata</taxon>
        <taxon>Craniata</taxon>
        <taxon>Vertebrata</taxon>
        <taxon>Euteleostomi</taxon>
        <taxon>Actinopterygii</taxon>
        <taxon>Neopterygii</taxon>
        <taxon>Teleostei</taxon>
        <taxon>Neoteleostei</taxon>
        <taxon>Acanthomorphata</taxon>
        <taxon>Eupercaria</taxon>
        <taxon>Tetraodontiformes</taxon>
        <taxon>Tetradontoidea</taxon>
        <taxon>Tetraodontidae</taxon>
        <taxon>Takifugu</taxon>
    </lineage>
</organism>
<comment type="caution">
    <text evidence="2">The sequence shown here is derived from an EMBL/GenBank/DDBJ whole genome shotgun (WGS) entry which is preliminary data.</text>
</comment>
<name>A0A4Z2B6U3_9TELE</name>
<evidence type="ECO:0000313" key="3">
    <source>
        <dbReference type="Proteomes" id="UP000516260"/>
    </source>
</evidence>
<protein>
    <submittedName>
        <fullName evidence="2">Uncharacterized protein</fullName>
    </submittedName>
</protein>
<evidence type="ECO:0000256" key="1">
    <source>
        <dbReference type="SAM" id="MobiDB-lite"/>
    </source>
</evidence>